<dbReference type="AlphaFoldDB" id="X0VPA4"/>
<reference evidence="1" key="1">
    <citation type="journal article" date="2014" name="Front. Microbiol.">
        <title>High frequency of phylogenetically diverse reductive dehalogenase-homologous genes in deep subseafloor sedimentary metagenomes.</title>
        <authorList>
            <person name="Kawai M."/>
            <person name="Futagami T."/>
            <person name="Toyoda A."/>
            <person name="Takaki Y."/>
            <person name="Nishi S."/>
            <person name="Hori S."/>
            <person name="Arai W."/>
            <person name="Tsubouchi T."/>
            <person name="Morono Y."/>
            <person name="Uchiyama I."/>
            <person name="Ito T."/>
            <person name="Fujiyama A."/>
            <person name="Inagaki F."/>
            <person name="Takami H."/>
        </authorList>
    </citation>
    <scope>NUCLEOTIDE SEQUENCE</scope>
    <source>
        <strain evidence="1">Expedition CK06-06</strain>
    </source>
</reference>
<proteinExistence type="predicted"/>
<accession>X0VPA4</accession>
<sequence>MGRLRERGVATALSALALLLAATGCHYPAAIRTYEYVIAYDRMSDAYDPVLSLLYVPAPVSLADYSGLVIGRVDVGGERVESLEEAGSFAIFFRIVLRSRLARLGKFDFVTLDREAGEADVTPPGRTLLLEGKITAFDTGSGLLRYLTYFLL</sequence>
<protein>
    <submittedName>
        <fullName evidence="1">Uncharacterized protein</fullName>
    </submittedName>
</protein>
<dbReference type="EMBL" id="BARS01025286">
    <property type="protein sequence ID" value="GAG02401.1"/>
    <property type="molecule type" value="Genomic_DNA"/>
</dbReference>
<gene>
    <name evidence="1" type="ORF">S01H1_39983</name>
</gene>
<organism evidence="1">
    <name type="scientific">marine sediment metagenome</name>
    <dbReference type="NCBI Taxonomy" id="412755"/>
    <lineage>
        <taxon>unclassified sequences</taxon>
        <taxon>metagenomes</taxon>
        <taxon>ecological metagenomes</taxon>
    </lineage>
</organism>
<name>X0VPA4_9ZZZZ</name>
<comment type="caution">
    <text evidence="1">The sequence shown here is derived from an EMBL/GenBank/DDBJ whole genome shotgun (WGS) entry which is preliminary data.</text>
</comment>
<evidence type="ECO:0000313" key="1">
    <source>
        <dbReference type="EMBL" id="GAG02401.1"/>
    </source>
</evidence>
<dbReference type="PROSITE" id="PS51257">
    <property type="entry name" value="PROKAR_LIPOPROTEIN"/>
    <property type="match status" value="1"/>
</dbReference>
<feature type="non-terminal residue" evidence="1">
    <location>
        <position position="152"/>
    </location>
</feature>